<dbReference type="AlphaFoldDB" id="A0A4Z1PFW4"/>
<protein>
    <submittedName>
        <fullName evidence="1">Aminotransferase class 3</fullName>
    </submittedName>
</protein>
<sequence>MERVLRQKIALAPNARMKQLIHISQGQIERILEEDLKANAPNALLRGFQITDVQMDENPGHHRQWLGKTSLFDTMQISCWGGWSSFHDHVWGVIDFVTDTEFPDIRRLTTVQNRFGMAMGIPREKNAQGEWRTRFYADMNDLEVKRRQVVHDIHDTNETVLVENRSRLTTFTSA</sequence>
<keyword evidence="1" id="KW-0032">Aminotransferase</keyword>
<organism evidence="1 2">
    <name type="scientific">Venturia nashicola</name>
    <dbReference type="NCBI Taxonomy" id="86259"/>
    <lineage>
        <taxon>Eukaryota</taxon>
        <taxon>Fungi</taxon>
        <taxon>Dikarya</taxon>
        <taxon>Ascomycota</taxon>
        <taxon>Pezizomycotina</taxon>
        <taxon>Dothideomycetes</taxon>
        <taxon>Pleosporomycetidae</taxon>
        <taxon>Venturiales</taxon>
        <taxon>Venturiaceae</taxon>
        <taxon>Venturia</taxon>
    </lineage>
</organism>
<keyword evidence="2" id="KW-1185">Reference proteome</keyword>
<evidence type="ECO:0000313" key="2">
    <source>
        <dbReference type="Proteomes" id="UP000298493"/>
    </source>
</evidence>
<accession>A0A4Z1PFW4</accession>
<comment type="caution">
    <text evidence="1">The sequence shown here is derived from an EMBL/GenBank/DDBJ whole genome shotgun (WGS) entry which is preliminary data.</text>
</comment>
<dbReference type="Gene3D" id="3.30.9.10">
    <property type="entry name" value="D-Amino Acid Oxidase, subunit A, domain 2"/>
    <property type="match status" value="1"/>
</dbReference>
<name>A0A4Z1PFW4_9PEZI</name>
<gene>
    <name evidence="1" type="ORF">E6O75_ATG01057</name>
</gene>
<dbReference type="EMBL" id="SNSC02000002">
    <property type="protein sequence ID" value="TID26564.1"/>
    <property type="molecule type" value="Genomic_DNA"/>
</dbReference>
<dbReference type="STRING" id="86259.A0A4Z1PFW4"/>
<dbReference type="SUPFAM" id="SSF54373">
    <property type="entry name" value="FAD-linked reductases, C-terminal domain"/>
    <property type="match status" value="1"/>
</dbReference>
<dbReference type="GO" id="GO:0008483">
    <property type="term" value="F:transaminase activity"/>
    <property type="evidence" value="ECO:0007669"/>
    <property type="project" value="UniProtKB-KW"/>
</dbReference>
<evidence type="ECO:0000313" key="1">
    <source>
        <dbReference type="EMBL" id="TID26564.1"/>
    </source>
</evidence>
<dbReference type="Proteomes" id="UP000298493">
    <property type="component" value="Unassembled WGS sequence"/>
</dbReference>
<reference evidence="1 2" key="1">
    <citation type="submission" date="2019-04" db="EMBL/GenBank/DDBJ databases">
        <title>High contiguity whole genome sequence and gene annotation resource for two Venturia nashicola isolates.</title>
        <authorList>
            <person name="Prokchorchik M."/>
            <person name="Won K."/>
            <person name="Lee Y."/>
            <person name="Choi E.D."/>
            <person name="Segonzac C."/>
            <person name="Sohn K.H."/>
        </authorList>
    </citation>
    <scope>NUCLEOTIDE SEQUENCE [LARGE SCALE GENOMIC DNA]</scope>
    <source>
        <strain evidence="1 2">PRI2</strain>
    </source>
</reference>
<proteinExistence type="predicted"/>
<keyword evidence="1" id="KW-0808">Transferase</keyword>